<dbReference type="Proteomes" id="UP000799753">
    <property type="component" value="Unassembled WGS sequence"/>
</dbReference>
<dbReference type="GO" id="GO:0003924">
    <property type="term" value="F:GTPase activity"/>
    <property type="evidence" value="ECO:0007669"/>
    <property type="project" value="InterPro"/>
</dbReference>
<keyword evidence="2" id="KW-0342">GTP-binding</keyword>
<dbReference type="SMART" id="SM00177">
    <property type="entry name" value="ARF"/>
    <property type="match status" value="1"/>
</dbReference>
<evidence type="ECO:0000313" key="3">
    <source>
        <dbReference type="EMBL" id="KAF2637370.1"/>
    </source>
</evidence>
<keyword evidence="1" id="KW-0547">Nucleotide-binding</keyword>
<dbReference type="SUPFAM" id="SSF52540">
    <property type="entry name" value="P-loop containing nucleoside triphosphate hydrolases"/>
    <property type="match status" value="1"/>
</dbReference>
<sequence>MASSQSTERGDWLQSSVHAVLGPAIKPKPSCIFSRIPNPFARSTISTPFSKLFDGLVDRKIVLAGLDGGGQGAILRQHASLDPNHEGKDIETRKPMVGSWVERVSYETGIMFLAMDVGCCAPEWILRVELAIAAKGDAIVWVINAVDGERLKESKYEFDRVIRGRGGIEVVEQTRPVMILLNSCKTPNCLTIGDAREVYGDTSGDLPIFETDALTGKYIHEAFRWLTENLRHGK</sequence>
<dbReference type="Pfam" id="PF00025">
    <property type="entry name" value="Arf"/>
    <property type="match status" value="1"/>
</dbReference>
<dbReference type="Gene3D" id="3.40.50.300">
    <property type="entry name" value="P-loop containing nucleotide triphosphate hydrolases"/>
    <property type="match status" value="1"/>
</dbReference>
<evidence type="ECO:0000313" key="4">
    <source>
        <dbReference type="Proteomes" id="UP000799753"/>
    </source>
</evidence>
<dbReference type="OrthoDB" id="414781at2759"/>
<dbReference type="EMBL" id="MU006793">
    <property type="protein sequence ID" value="KAF2637370.1"/>
    <property type="molecule type" value="Genomic_DNA"/>
</dbReference>
<dbReference type="AlphaFoldDB" id="A0A6A6RPS3"/>
<keyword evidence="4" id="KW-1185">Reference proteome</keyword>
<evidence type="ECO:0000256" key="2">
    <source>
        <dbReference type="ARBA" id="ARBA00023134"/>
    </source>
</evidence>
<organism evidence="3 4">
    <name type="scientific">Massarina eburnea CBS 473.64</name>
    <dbReference type="NCBI Taxonomy" id="1395130"/>
    <lineage>
        <taxon>Eukaryota</taxon>
        <taxon>Fungi</taxon>
        <taxon>Dikarya</taxon>
        <taxon>Ascomycota</taxon>
        <taxon>Pezizomycotina</taxon>
        <taxon>Dothideomycetes</taxon>
        <taxon>Pleosporomycetidae</taxon>
        <taxon>Pleosporales</taxon>
        <taxon>Massarineae</taxon>
        <taxon>Massarinaceae</taxon>
        <taxon>Massarina</taxon>
    </lineage>
</organism>
<dbReference type="InterPro" id="IPR006689">
    <property type="entry name" value="Small_GTPase_ARF/SAR"/>
</dbReference>
<accession>A0A6A6RPS3</accession>
<reference evidence="3" key="1">
    <citation type="journal article" date="2020" name="Stud. Mycol.">
        <title>101 Dothideomycetes genomes: a test case for predicting lifestyles and emergence of pathogens.</title>
        <authorList>
            <person name="Haridas S."/>
            <person name="Albert R."/>
            <person name="Binder M."/>
            <person name="Bloem J."/>
            <person name="Labutti K."/>
            <person name="Salamov A."/>
            <person name="Andreopoulos B."/>
            <person name="Baker S."/>
            <person name="Barry K."/>
            <person name="Bills G."/>
            <person name="Bluhm B."/>
            <person name="Cannon C."/>
            <person name="Castanera R."/>
            <person name="Culley D."/>
            <person name="Daum C."/>
            <person name="Ezra D."/>
            <person name="Gonzalez J."/>
            <person name="Henrissat B."/>
            <person name="Kuo A."/>
            <person name="Liang C."/>
            <person name="Lipzen A."/>
            <person name="Lutzoni F."/>
            <person name="Magnuson J."/>
            <person name="Mondo S."/>
            <person name="Nolan M."/>
            <person name="Ohm R."/>
            <person name="Pangilinan J."/>
            <person name="Park H.-J."/>
            <person name="Ramirez L."/>
            <person name="Alfaro M."/>
            <person name="Sun H."/>
            <person name="Tritt A."/>
            <person name="Yoshinaga Y."/>
            <person name="Zwiers L.-H."/>
            <person name="Turgeon B."/>
            <person name="Goodwin S."/>
            <person name="Spatafora J."/>
            <person name="Crous P."/>
            <person name="Grigoriev I."/>
        </authorList>
    </citation>
    <scope>NUCLEOTIDE SEQUENCE</scope>
    <source>
        <strain evidence="3">CBS 473.64</strain>
    </source>
</reference>
<name>A0A6A6RPS3_9PLEO</name>
<proteinExistence type="predicted"/>
<evidence type="ECO:0000256" key="1">
    <source>
        <dbReference type="ARBA" id="ARBA00022741"/>
    </source>
</evidence>
<dbReference type="InterPro" id="IPR027417">
    <property type="entry name" value="P-loop_NTPase"/>
</dbReference>
<protein>
    <recommendedName>
        <fullName evidence="5">P-loop containing nucleoside triphosphate hydrolase protein</fullName>
    </recommendedName>
</protein>
<dbReference type="GO" id="GO:0005525">
    <property type="term" value="F:GTP binding"/>
    <property type="evidence" value="ECO:0007669"/>
    <property type="project" value="UniProtKB-KW"/>
</dbReference>
<evidence type="ECO:0008006" key="5">
    <source>
        <dbReference type="Google" id="ProtNLM"/>
    </source>
</evidence>
<gene>
    <name evidence="3" type="ORF">P280DRAFT_552057</name>
</gene>